<comment type="function">
    <text evidence="4">Formation of pseudouridine at positions 38, 39 and 40 in the anticodon stem and loop of transfer RNAs.</text>
</comment>
<feature type="binding site" evidence="4">
    <location>
        <position position="143"/>
    </location>
    <ligand>
        <name>substrate</name>
    </ligand>
</feature>
<dbReference type="EMBL" id="BAABLM010000003">
    <property type="protein sequence ID" value="GAA4673831.1"/>
    <property type="molecule type" value="Genomic_DNA"/>
</dbReference>
<feature type="domain" description="Pseudouridine synthase I TruA alpha/beta" evidence="6">
    <location>
        <begin position="177"/>
        <end position="279"/>
    </location>
</feature>
<name>A0ABP8VY61_9MICO</name>
<dbReference type="InterPro" id="IPR020097">
    <property type="entry name" value="PsdUridine_synth_TruA_a/b_dom"/>
</dbReference>
<comment type="subunit">
    <text evidence="4">Homodimer.</text>
</comment>
<evidence type="ECO:0000313" key="8">
    <source>
        <dbReference type="Proteomes" id="UP001501295"/>
    </source>
</evidence>
<keyword evidence="3 4" id="KW-0413">Isomerase</keyword>
<evidence type="ECO:0000313" key="7">
    <source>
        <dbReference type="EMBL" id="GAA4673831.1"/>
    </source>
</evidence>
<protein>
    <recommendedName>
        <fullName evidence="4">tRNA pseudouridine synthase A</fullName>
        <ecNumber evidence="4">5.4.99.12</ecNumber>
    </recommendedName>
    <alternativeName>
        <fullName evidence="4">tRNA pseudouridine(38-40) synthase</fullName>
    </alternativeName>
    <alternativeName>
        <fullName evidence="4">tRNA pseudouridylate synthase I</fullName>
    </alternativeName>
    <alternativeName>
        <fullName evidence="4">tRNA-uridine isomerase I</fullName>
    </alternativeName>
</protein>
<dbReference type="InterPro" id="IPR020094">
    <property type="entry name" value="TruA/RsuA/RluB/E/F_N"/>
</dbReference>
<dbReference type="HAMAP" id="MF_00171">
    <property type="entry name" value="TruA"/>
    <property type="match status" value="1"/>
</dbReference>
<comment type="catalytic activity">
    <reaction evidence="4 5">
        <text>uridine(38/39/40) in tRNA = pseudouridine(38/39/40) in tRNA</text>
        <dbReference type="Rhea" id="RHEA:22376"/>
        <dbReference type="Rhea" id="RHEA-COMP:10085"/>
        <dbReference type="Rhea" id="RHEA-COMP:10087"/>
        <dbReference type="ChEBI" id="CHEBI:65314"/>
        <dbReference type="ChEBI" id="CHEBI:65315"/>
        <dbReference type="EC" id="5.4.99.12"/>
    </reaction>
</comment>
<proteinExistence type="inferred from homology"/>
<dbReference type="InterPro" id="IPR001406">
    <property type="entry name" value="PsdUridine_synth_TruA"/>
</dbReference>
<dbReference type="CDD" id="cd02570">
    <property type="entry name" value="PseudoU_synth_EcTruA"/>
    <property type="match status" value="1"/>
</dbReference>
<dbReference type="Gene3D" id="3.30.70.660">
    <property type="entry name" value="Pseudouridine synthase I, catalytic domain, C-terminal subdomain"/>
    <property type="match status" value="1"/>
</dbReference>
<dbReference type="PIRSF" id="PIRSF001430">
    <property type="entry name" value="tRNA_psdUrid_synth"/>
    <property type="match status" value="1"/>
</dbReference>
<evidence type="ECO:0000256" key="4">
    <source>
        <dbReference type="HAMAP-Rule" id="MF_00171"/>
    </source>
</evidence>
<dbReference type="Proteomes" id="UP001501295">
    <property type="component" value="Unassembled WGS sequence"/>
</dbReference>
<comment type="caution">
    <text evidence="7">The sequence shown here is derived from an EMBL/GenBank/DDBJ whole genome shotgun (WGS) entry which is preliminary data.</text>
</comment>
<dbReference type="SUPFAM" id="SSF55120">
    <property type="entry name" value="Pseudouridine synthase"/>
    <property type="match status" value="1"/>
</dbReference>
<dbReference type="InterPro" id="IPR020095">
    <property type="entry name" value="PsdUridine_synth_TruA_C"/>
</dbReference>
<dbReference type="RefSeq" id="WP_345375485.1">
    <property type="nucleotide sequence ID" value="NZ_BAABLM010000003.1"/>
</dbReference>
<evidence type="ECO:0000256" key="3">
    <source>
        <dbReference type="ARBA" id="ARBA00023235"/>
    </source>
</evidence>
<comment type="caution">
    <text evidence="4">Lacks conserved residue(s) required for the propagation of feature annotation.</text>
</comment>
<feature type="active site" description="Nucleophile" evidence="4">
    <location>
        <position position="65"/>
    </location>
</feature>
<gene>
    <name evidence="4 7" type="primary">truA</name>
    <name evidence="7" type="ORF">GCM10025780_17760</name>
</gene>
<dbReference type="Pfam" id="PF01416">
    <property type="entry name" value="PseudoU_synth_1"/>
    <property type="match status" value="1"/>
</dbReference>
<sequence>MSSETGDASPTTRIRLDISYDGTRFNGWSTQPGLRTIEGELDKALAMSLQRYLPAPRLVVAGRTDTGVHATGQVVHLDLTAAQFEFLATPHRNKTKYPPFPPAMRLARRLNGLAGAEDDLFVTNATVVPDSFDARYSALWREYEYRVSDLTGPRHPIRRYDTLWFPATVDLDLMNAAAIALLGLHDWAAYCRPREGATTIRTLQEFHWRRESDGILVARVKADAFCHSMVRGLVGATLAVGEGRLSIDDVVRIREAGVRSGEFKVANAHGLTLREVAYPGEEHFESRAELTRARRAAL</sequence>
<dbReference type="PANTHER" id="PTHR11142:SF0">
    <property type="entry name" value="TRNA PSEUDOURIDINE SYNTHASE-LIKE 1"/>
    <property type="match status" value="1"/>
</dbReference>
<evidence type="ECO:0000256" key="1">
    <source>
        <dbReference type="ARBA" id="ARBA00009375"/>
    </source>
</evidence>
<organism evidence="7 8">
    <name type="scientific">Frondihabitans cladoniiphilus</name>
    <dbReference type="NCBI Taxonomy" id="715785"/>
    <lineage>
        <taxon>Bacteria</taxon>
        <taxon>Bacillati</taxon>
        <taxon>Actinomycetota</taxon>
        <taxon>Actinomycetes</taxon>
        <taxon>Micrococcales</taxon>
        <taxon>Microbacteriaceae</taxon>
        <taxon>Frondihabitans</taxon>
    </lineage>
</organism>
<evidence type="ECO:0000256" key="2">
    <source>
        <dbReference type="ARBA" id="ARBA00022694"/>
    </source>
</evidence>
<dbReference type="Gene3D" id="3.30.70.580">
    <property type="entry name" value="Pseudouridine synthase I, catalytic domain, N-terminal subdomain"/>
    <property type="match status" value="1"/>
</dbReference>
<reference evidence="8" key="1">
    <citation type="journal article" date="2019" name="Int. J. Syst. Evol. Microbiol.">
        <title>The Global Catalogue of Microorganisms (GCM) 10K type strain sequencing project: providing services to taxonomists for standard genome sequencing and annotation.</title>
        <authorList>
            <consortium name="The Broad Institute Genomics Platform"/>
            <consortium name="The Broad Institute Genome Sequencing Center for Infectious Disease"/>
            <person name="Wu L."/>
            <person name="Ma J."/>
        </authorList>
    </citation>
    <scope>NUCLEOTIDE SEQUENCE [LARGE SCALE GENOMIC DNA]</scope>
    <source>
        <strain evidence="8">JCM 18956</strain>
    </source>
</reference>
<keyword evidence="8" id="KW-1185">Reference proteome</keyword>
<evidence type="ECO:0000259" key="6">
    <source>
        <dbReference type="Pfam" id="PF01416"/>
    </source>
</evidence>
<accession>A0ABP8VY61</accession>
<evidence type="ECO:0000256" key="5">
    <source>
        <dbReference type="RuleBase" id="RU003792"/>
    </source>
</evidence>
<keyword evidence="2 4" id="KW-0819">tRNA processing</keyword>
<dbReference type="InterPro" id="IPR020103">
    <property type="entry name" value="PsdUridine_synth_cat_dom_sf"/>
</dbReference>
<dbReference type="PANTHER" id="PTHR11142">
    <property type="entry name" value="PSEUDOURIDYLATE SYNTHASE"/>
    <property type="match status" value="1"/>
</dbReference>
<dbReference type="EC" id="5.4.99.12" evidence="4"/>
<comment type="similarity">
    <text evidence="1 4 5">Belongs to the tRNA pseudouridine synthase TruA family.</text>
</comment>